<evidence type="ECO:0000313" key="5">
    <source>
        <dbReference type="Proteomes" id="UP000234211"/>
    </source>
</evidence>
<keyword evidence="2" id="KW-0378">Hydrolase</keyword>
<feature type="domain" description="PNPLA" evidence="3">
    <location>
        <begin position="5"/>
        <end position="196"/>
    </location>
</feature>
<dbReference type="GO" id="GO:0016042">
    <property type="term" value="P:lipid catabolic process"/>
    <property type="evidence" value="ECO:0007669"/>
    <property type="project" value="UniProtKB-UniRule"/>
</dbReference>
<dbReference type="Proteomes" id="UP000234211">
    <property type="component" value="Unassembled WGS sequence"/>
</dbReference>
<accession>A0A2H1YIW8</accession>
<keyword evidence="2" id="KW-0442">Lipid degradation</keyword>
<dbReference type="SUPFAM" id="SSF52151">
    <property type="entry name" value="FabD/lysophospholipase-like"/>
    <property type="match status" value="1"/>
</dbReference>
<dbReference type="EMBL" id="OENF01000019">
    <property type="protein sequence ID" value="SOS74747.1"/>
    <property type="molecule type" value="Genomic_DNA"/>
</dbReference>
<evidence type="ECO:0000256" key="2">
    <source>
        <dbReference type="PROSITE-ProRule" id="PRU01161"/>
    </source>
</evidence>
<evidence type="ECO:0000313" key="4">
    <source>
        <dbReference type="EMBL" id="SOS74747.1"/>
    </source>
</evidence>
<evidence type="ECO:0000256" key="1">
    <source>
        <dbReference type="ARBA" id="ARBA00023098"/>
    </source>
</evidence>
<feature type="short sequence motif" description="GXGXXG" evidence="2">
    <location>
        <begin position="9"/>
        <end position="14"/>
    </location>
</feature>
<keyword evidence="1 2" id="KW-0443">Lipid metabolism</keyword>
<evidence type="ECO:0000259" key="3">
    <source>
        <dbReference type="PROSITE" id="PS51635"/>
    </source>
</evidence>
<sequence length="325" mass="37176">MKKALVISGGGSKGAFAGGVAEFLIKDKKKDYDLFLGTSTGSLMVSHLALNDVDGLKELYTNVDQKAIFSNSPFKIKTVHGEKVISIRHINTFWNFLNGRKTFGESKNLRKLIKKNVTREMYHQIRNDNKEVVVTLSNLTANQIEYKAISACTYEDFCDWIWGSCNYVPFMSLLEKNNCQYADGGFGSLIPIREAILRGAKEIDAIILETEVTQINRIPAKNSFSLMLDVFDFMLENVERHNITIGKLSAKHHDVQLNLYYTPTVLTTNTLVFDKKLMTKWWKSGYLYAKKLDEEKMIPFRPEMIENQEIEEGLENIENIENNFN</sequence>
<reference evidence="5" key="1">
    <citation type="submission" date="2017-11" db="EMBL/GenBank/DDBJ databases">
        <authorList>
            <person name="Duchaud E."/>
        </authorList>
    </citation>
    <scope>NUCLEOTIDE SEQUENCE [LARGE SCALE GENOMIC DNA]</scope>
    <source>
        <strain evidence="5">Tenacibaculum sp. TNO020</strain>
    </source>
</reference>
<keyword evidence="5" id="KW-1185">Reference proteome</keyword>
<dbReference type="OrthoDB" id="1489257at2"/>
<organism evidence="4 5">
    <name type="scientific">Tenacibaculum piscium</name>
    <dbReference type="NCBI Taxonomy" id="1458515"/>
    <lineage>
        <taxon>Bacteria</taxon>
        <taxon>Pseudomonadati</taxon>
        <taxon>Bacteroidota</taxon>
        <taxon>Flavobacteriia</taxon>
        <taxon>Flavobacteriales</taxon>
        <taxon>Flavobacteriaceae</taxon>
        <taxon>Tenacibaculum</taxon>
    </lineage>
</organism>
<feature type="active site" description="Nucleophile" evidence="2">
    <location>
        <position position="39"/>
    </location>
</feature>
<feature type="short sequence motif" description="DGA/G" evidence="2">
    <location>
        <begin position="183"/>
        <end position="185"/>
    </location>
</feature>
<dbReference type="AlphaFoldDB" id="A0A2H1YIW8"/>
<dbReference type="Pfam" id="PF01734">
    <property type="entry name" value="Patatin"/>
    <property type="match status" value="1"/>
</dbReference>
<dbReference type="InterPro" id="IPR016035">
    <property type="entry name" value="Acyl_Trfase/lysoPLipase"/>
</dbReference>
<name>A0A2H1YIW8_9FLAO</name>
<dbReference type="GO" id="GO:0016787">
    <property type="term" value="F:hydrolase activity"/>
    <property type="evidence" value="ECO:0007669"/>
    <property type="project" value="UniProtKB-UniRule"/>
</dbReference>
<dbReference type="PROSITE" id="PS51635">
    <property type="entry name" value="PNPLA"/>
    <property type="match status" value="1"/>
</dbReference>
<dbReference type="InterPro" id="IPR002641">
    <property type="entry name" value="PNPLA_dom"/>
</dbReference>
<proteinExistence type="predicted"/>
<dbReference type="RefSeq" id="WP_101917234.1">
    <property type="nucleotide sequence ID" value="NZ_JAJGWS010000005.1"/>
</dbReference>
<dbReference type="Gene3D" id="3.40.1090.10">
    <property type="entry name" value="Cytosolic phospholipase A2 catalytic domain"/>
    <property type="match status" value="1"/>
</dbReference>
<protein>
    <submittedName>
        <fullName evidence="4">Patatin</fullName>
    </submittedName>
</protein>
<gene>
    <name evidence="4" type="ORF">TNO020_260178</name>
</gene>
<feature type="active site" description="Proton acceptor" evidence="2">
    <location>
        <position position="183"/>
    </location>
</feature>
<feature type="short sequence motif" description="GXSXG" evidence="2">
    <location>
        <begin position="37"/>
        <end position="41"/>
    </location>
</feature>